<accession>A0AAD6VF90</accession>
<evidence type="ECO:0000313" key="2">
    <source>
        <dbReference type="EMBL" id="KAJ7209664.1"/>
    </source>
</evidence>
<evidence type="ECO:0000256" key="1">
    <source>
        <dbReference type="SAM" id="Phobius"/>
    </source>
</evidence>
<sequence length="239" mass="26086">MFMSFRVFRKVVLWVIFLDAATSLALALYLKPSFIHPNSVYVLVGILIALIFASALSVLRRAIFDSPQTVVAETLGLLALLPFSLILVLYALGLSVTPHPTALWIFAILRILLVAGISLHVLYTIGLACTAMLTVCAFDRDVWSRDIDSSPSPFPMFALMCFVFPHYSGPEENPCAPDDVPEHQILVCLPGSSCNCSIATSKTSLPISPEATSGMQSRSLVRVPNDVERRTSIVIAFDV</sequence>
<name>A0AAD6VF90_9AGAR</name>
<dbReference type="EMBL" id="JARJCW010000030">
    <property type="protein sequence ID" value="KAJ7209664.1"/>
    <property type="molecule type" value="Genomic_DNA"/>
</dbReference>
<keyword evidence="1" id="KW-0472">Membrane</keyword>
<comment type="caution">
    <text evidence="2">The sequence shown here is derived from an EMBL/GenBank/DDBJ whole genome shotgun (WGS) entry which is preliminary data.</text>
</comment>
<dbReference type="Proteomes" id="UP001219525">
    <property type="component" value="Unassembled WGS sequence"/>
</dbReference>
<keyword evidence="1" id="KW-0812">Transmembrane</keyword>
<feature type="transmembrane region" description="Helical" evidence="1">
    <location>
        <begin position="41"/>
        <end position="63"/>
    </location>
</feature>
<keyword evidence="3" id="KW-1185">Reference proteome</keyword>
<protein>
    <recommendedName>
        <fullName evidence="4">Transmembrane protein</fullName>
    </recommendedName>
</protein>
<organism evidence="2 3">
    <name type="scientific">Mycena pura</name>
    <dbReference type="NCBI Taxonomy" id="153505"/>
    <lineage>
        <taxon>Eukaryota</taxon>
        <taxon>Fungi</taxon>
        <taxon>Dikarya</taxon>
        <taxon>Basidiomycota</taxon>
        <taxon>Agaricomycotina</taxon>
        <taxon>Agaricomycetes</taxon>
        <taxon>Agaricomycetidae</taxon>
        <taxon>Agaricales</taxon>
        <taxon>Marasmiineae</taxon>
        <taxon>Mycenaceae</taxon>
        <taxon>Mycena</taxon>
    </lineage>
</organism>
<evidence type="ECO:0008006" key="4">
    <source>
        <dbReference type="Google" id="ProtNLM"/>
    </source>
</evidence>
<reference evidence="2" key="1">
    <citation type="submission" date="2023-03" db="EMBL/GenBank/DDBJ databases">
        <title>Massive genome expansion in bonnet fungi (Mycena s.s.) driven by repeated elements and novel gene families across ecological guilds.</title>
        <authorList>
            <consortium name="Lawrence Berkeley National Laboratory"/>
            <person name="Harder C.B."/>
            <person name="Miyauchi S."/>
            <person name="Viragh M."/>
            <person name="Kuo A."/>
            <person name="Thoen E."/>
            <person name="Andreopoulos B."/>
            <person name="Lu D."/>
            <person name="Skrede I."/>
            <person name="Drula E."/>
            <person name="Henrissat B."/>
            <person name="Morin E."/>
            <person name="Kohler A."/>
            <person name="Barry K."/>
            <person name="LaButti K."/>
            <person name="Morin E."/>
            <person name="Salamov A."/>
            <person name="Lipzen A."/>
            <person name="Mereny Z."/>
            <person name="Hegedus B."/>
            <person name="Baldrian P."/>
            <person name="Stursova M."/>
            <person name="Weitz H."/>
            <person name="Taylor A."/>
            <person name="Grigoriev I.V."/>
            <person name="Nagy L.G."/>
            <person name="Martin F."/>
            <person name="Kauserud H."/>
        </authorList>
    </citation>
    <scope>NUCLEOTIDE SEQUENCE</scope>
    <source>
        <strain evidence="2">9144</strain>
    </source>
</reference>
<proteinExistence type="predicted"/>
<keyword evidence="1" id="KW-1133">Transmembrane helix</keyword>
<evidence type="ECO:0000313" key="3">
    <source>
        <dbReference type="Proteomes" id="UP001219525"/>
    </source>
</evidence>
<gene>
    <name evidence="2" type="ORF">GGX14DRAFT_452495</name>
</gene>
<feature type="transmembrane region" description="Helical" evidence="1">
    <location>
        <begin position="75"/>
        <end position="96"/>
    </location>
</feature>
<feature type="transmembrane region" description="Helical" evidence="1">
    <location>
        <begin position="102"/>
        <end position="123"/>
    </location>
</feature>
<dbReference type="AlphaFoldDB" id="A0AAD6VF90"/>